<accession>A0A1H9TZ45</accession>
<evidence type="ECO:0000259" key="15">
    <source>
        <dbReference type="PROSITE" id="PS50113"/>
    </source>
</evidence>
<dbReference type="InterPro" id="IPR000014">
    <property type="entry name" value="PAS"/>
</dbReference>
<protein>
    <recommendedName>
        <fullName evidence="3">histidine kinase</fullName>
        <ecNumber evidence="3">2.7.13.3</ecNumber>
    </recommendedName>
</protein>
<dbReference type="NCBIfam" id="TIGR00229">
    <property type="entry name" value="sensory_box"/>
    <property type="match status" value="1"/>
</dbReference>
<name>A0A1H9TZ45_9BACI</name>
<dbReference type="CDD" id="cd06225">
    <property type="entry name" value="HAMP"/>
    <property type="match status" value="1"/>
</dbReference>
<dbReference type="GO" id="GO:0016036">
    <property type="term" value="P:cellular response to phosphate starvation"/>
    <property type="evidence" value="ECO:0007669"/>
    <property type="project" value="TreeGrafter"/>
</dbReference>
<comment type="caution">
    <text evidence="17">The sequence shown here is derived from an EMBL/GenBank/DDBJ whole genome shotgun (WGS) entry which is preliminary data.</text>
</comment>
<evidence type="ECO:0000256" key="9">
    <source>
        <dbReference type="ARBA" id="ARBA00022840"/>
    </source>
</evidence>
<evidence type="ECO:0000256" key="1">
    <source>
        <dbReference type="ARBA" id="ARBA00000085"/>
    </source>
</evidence>
<dbReference type="Pfam" id="PF00672">
    <property type="entry name" value="HAMP"/>
    <property type="match status" value="1"/>
</dbReference>
<proteinExistence type="predicted"/>
<dbReference type="InterPro" id="IPR000700">
    <property type="entry name" value="PAS-assoc_C"/>
</dbReference>
<dbReference type="InterPro" id="IPR036097">
    <property type="entry name" value="HisK_dim/P_sf"/>
</dbReference>
<dbReference type="GO" id="GO:0004721">
    <property type="term" value="F:phosphoprotein phosphatase activity"/>
    <property type="evidence" value="ECO:0007669"/>
    <property type="project" value="TreeGrafter"/>
</dbReference>
<keyword evidence="13" id="KW-0812">Transmembrane</keyword>
<dbReference type="InterPro" id="IPR003660">
    <property type="entry name" value="HAMP_dom"/>
</dbReference>
<sequence length="593" mass="66561">MNSYRFRLLVPLSLIVLIVLAGLGLLLGPFFNEFYVERMEDRLAKEADTAAYHLESSGALAGDNSIETAASELAERLDMRVTVLNTDGDVTAETEDEAASMDNHSDRPEIIEAASEGTGQATRYSDTVGRELLYYAVELEEDGEEAGFIRLGMATDELQDVNSNIWTFIIITFLIAFTIILVFASKLTNELIRPIEDARRVANQLAKGNYRSRTYEGGRSETGELNRSLNMLAQNLTEITNTYESQKERLETLIENMGSGLILIDEKGTISLLNRTCREIFDEDTDSWQGELYYNVITHKKINSFVQEVFLTEERERKQLKIPIGIYIRHFDVHGAPIIAKDGDLKGIVLVFHDITELKKLEQARKDFVANVSHELKTPVTSLKGFTETLLGGAMEDPAMREKFIKIIADESDRLETLIYELLELSKIEDDQFQLDWQQVNLLEEAEATVNMLADKAEAKSMKIIQKHEGEPVLSGDPARVRQILMNLINNAIVYTPANGEITVRMKEQADQVVLEVEDTGIGMSKKEIPRIFERFYRVDRARSRNSGGTGLGLAIVKHLAEAHQAKLTVDSKPGKGTTFRIAFQKADPDAEA</sequence>
<evidence type="ECO:0000256" key="11">
    <source>
        <dbReference type="ARBA" id="ARBA00023136"/>
    </source>
</evidence>
<evidence type="ECO:0000256" key="10">
    <source>
        <dbReference type="ARBA" id="ARBA00023012"/>
    </source>
</evidence>
<dbReference type="Proteomes" id="UP000199318">
    <property type="component" value="Unassembled WGS sequence"/>
</dbReference>
<dbReference type="CDD" id="cd00130">
    <property type="entry name" value="PAS"/>
    <property type="match status" value="1"/>
</dbReference>
<dbReference type="Gene3D" id="1.10.287.130">
    <property type="match status" value="1"/>
</dbReference>
<keyword evidence="18" id="KW-1185">Reference proteome</keyword>
<dbReference type="InterPro" id="IPR004358">
    <property type="entry name" value="Sig_transdc_His_kin-like_C"/>
</dbReference>
<dbReference type="CDD" id="cd00075">
    <property type="entry name" value="HATPase"/>
    <property type="match status" value="1"/>
</dbReference>
<evidence type="ECO:0000256" key="13">
    <source>
        <dbReference type="SAM" id="Phobius"/>
    </source>
</evidence>
<dbReference type="SMART" id="SM00091">
    <property type="entry name" value="PAS"/>
    <property type="match status" value="1"/>
</dbReference>
<dbReference type="Gene3D" id="3.30.450.20">
    <property type="entry name" value="PAS domain"/>
    <property type="match status" value="2"/>
</dbReference>
<comment type="subcellular location">
    <subcellularLocation>
        <location evidence="2">Cell membrane</location>
        <topology evidence="2">Multi-pass membrane protein</topology>
    </subcellularLocation>
</comment>
<dbReference type="NCBIfam" id="NF046044">
    <property type="entry name" value="PnpS"/>
    <property type="match status" value="1"/>
</dbReference>
<gene>
    <name evidence="17" type="ORF">SAMN05444126_1122</name>
</gene>
<reference evidence="18" key="1">
    <citation type="submission" date="2016-10" db="EMBL/GenBank/DDBJ databases">
        <authorList>
            <person name="de Groot N.N."/>
        </authorList>
    </citation>
    <scope>NUCLEOTIDE SEQUENCE [LARGE SCALE GENOMIC DNA]</scope>
    <source>
        <strain evidence="18">10nlg</strain>
    </source>
</reference>
<dbReference type="Pfam" id="PF00989">
    <property type="entry name" value="PAS"/>
    <property type="match status" value="1"/>
</dbReference>
<dbReference type="InterPro" id="IPR031967">
    <property type="entry name" value="PhoR_single_Cache-like_dom"/>
</dbReference>
<feature type="transmembrane region" description="Helical" evidence="13">
    <location>
        <begin position="12"/>
        <end position="31"/>
    </location>
</feature>
<dbReference type="GO" id="GO:0006355">
    <property type="term" value="P:regulation of DNA-templated transcription"/>
    <property type="evidence" value="ECO:0007669"/>
    <property type="project" value="InterPro"/>
</dbReference>
<comment type="catalytic activity">
    <reaction evidence="1">
        <text>ATP + protein L-histidine = ADP + protein N-phospho-L-histidine.</text>
        <dbReference type="EC" id="2.7.13.3"/>
    </reaction>
</comment>
<keyword evidence="8 17" id="KW-0418">Kinase</keyword>
<dbReference type="FunFam" id="1.10.287.130:FF:000008">
    <property type="entry name" value="Two-component sensor histidine kinase"/>
    <property type="match status" value="1"/>
</dbReference>
<evidence type="ECO:0000256" key="5">
    <source>
        <dbReference type="ARBA" id="ARBA00022553"/>
    </source>
</evidence>
<keyword evidence="5" id="KW-0597">Phosphoprotein</keyword>
<evidence type="ECO:0000259" key="16">
    <source>
        <dbReference type="PROSITE" id="PS50885"/>
    </source>
</evidence>
<dbReference type="InterPro" id="IPR036890">
    <property type="entry name" value="HATPase_C_sf"/>
</dbReference>
<evidence type="ECO:0000256" key="4">
    <source>
        <dbReference type="ARBA" id="ARBA00022475"/>
    </source>
</evidence>
<dbReference type="Pfam" id="PF16736">
    <property type="entry name" value="sCache_like"/>
    <property type="match status" value="1"/>
</dbReference>
<keyword evidence="7" id="KW-0547">Nucleotide-binding</keyword>
<feature type="domain" description="HAMP" evidence="16">
    <location>
        <begin position="189"/>
        <end position="241"/>
    </location>
</feature>
<keyword evidence="13" id="KW-1133">Transmembrane helix</keyword>
<dbReference type="CDD" id="cd00082">
    <property type="entry name" value="HisKA"/>
    <property type="match status" value="1"/>
</dbReference>
<dbReference type="SUPFAM" id="SSF55874">
    <property type="entry name" value="ATPase domain of HSP90 chaperone/DNA topoisomerase II/histidine kinase"/>
    <property type="match status" value="1"/>
</dbReference>
<evidence type="ECO:0000256" key="2">
    <source>
        <dbReference type="ARBA" id="ARBA00004651"/>
    </source>
</evidence>
<dbReference type="SUPFAM" id="SSF158472">
    <property type="entry name" value="HAMP domain-like"/>
    <property type="match status" value="1"/>
</dbReference>
<dbReference type="SUPFAM" id="SSF55785">
    <property type="entry name" value="PYP-like sensor domain (PAS domain)"/>
    <property type="match status" value="1"/>
</dbReference>
<feature type="transmembrane region" description="Helical" evidence="13">
    <location>
        <begin position="165"/>
        <end position="184"/>
    </location>
</feature>
<organism evidence="17 18">
    <name type="scientific">Salisediminibacterium halotolerans</name>
    <dbReference type="NCBI Taxonomy" id="517425"/>
    <lineage>
        <taxon>Bacteria</taxon>
        <taxon>Bacillati</taxon>
        <taxon>Bacillota</taxon>
        <taxon>Bacilli</taxon>
        <taxon>Bacillales</taxon>
        <taxon>Bacillaceae</taxon>
        <taxon>Salisediminibacterium</taxon>
    </lineage>
</organism>
<evidence type="ECO:0000256" key="3">
    <source>
        <dbReference type="ARBA" id="ARBA00012438"/>
    </source>
</evidence>
<feature type="domain" description="PAC" evidence="15">
    <location>
        <begin position="313"/>
        <end position="367"/>
    </location>
</feature>
<keyword evidence="6" id="KW-0808">Transferase</keyword>
<dbReference type="InterPro" id="IPR035965">
    <property type="entry name" value="PAS-like_dom_sf"/>
</dbReference>
<dbReference type="AlphaFoldDB" id="A0A1H9TZ45"/>
<feature type="domain" description="Histidine kinase" evidence="14">
    <location>
        <begin position="371"/>
        <end position="588"/>
    </location>
</feature>
<dbReference type="GO" id="GO:0005524">
    <property type="term" value="F:ATP binding"/>
    <property type="evidence" value="ECO:0007669"/>
    <property type="project" value="UniProtKB-KW"/>
</dbReference>
<dbReference type="PRINTS" id="PR00344">
    <property type="entry name" value="BCTRLSENSOR"/>
</dbReference>
<dbReference type="OrthoDB" id="9813151at2"/>
<dbReference type="PANTHER" id="PTHR45453">
    <property type="entry name" value="PHOSPHATE REGULON SENSOR PROTEIN PHOR"/>
    <property type="match status" value="1"/>
</dbReference>
<dbReference type="SMART" id="SM00387">
    <property type="entry name" value="HATPase_c"/>
    <property type="match status" value="1"/>
</dbReference>
<dbReference type="SMART" id="SM00388">
    <property type="entry name" value="HisKA"/>
    <property type="match status" value="1"/>
</dbReference>
<feature type="coiled-coil region" evidence="12">
    <location>
        <begin position="229"/>
        <end position="256"/>
    </location>
</feature>
<dbReference type="PROSITE" id="PS50109">
    <property type="entry name" value="HIS_KIN"/>
    <property type="match status" value="1"/>
</dbReference>
<evidence type="ECO:0000313" key="18">
    <source>
        <dbReference type="Proteomes" id="UP000199318"/>
    </source>
</evidence>
<dbReference type="RefSeq" id="WP_093072880.1">
    <property type="nucleotide sequence ID" value="NZ_FOGV01000012.1"/>
</dbReference>
<evidence type="ECO:0000256" key="6">
    <source>
        <dbReference type="ARBA" id="ARBA00022679"/>
    </source>
</evidence>
<dbReference type="PANTHER" id="PTHR45453:SF1">
    <property type="entry name" value="PHOSPHATE REGULON SENSOR PROTEIN PHOR"/>
    <property type="match status" value="1"/>
</dbReference>
<dbReference type="SMART" id="SM00304">
    <property type="entry name" value="HAMP"/>
    <property type="match status" value="1"/>
</dbReference>
<dbReference type="FunFam" id="3.30.565.10:FF:000006">
    <property type="entry name" value="Sensor histidine kinase WalK"/>
    <property type="match status" value="1"/>
</dbReference>
<evidence type="ECO:0000256" key="7">
    <source>
        <dbReference type="ARBA" id="ARBA00022741"/>
    </source>
</evidence>
<dbReference type="GO" id="GO:0005886">
    <property type="term" value="C:plasma membrane"/>
    <property type="evidence" value="ECO:0007669"/>
    <property type="project" value="UniProtKB-SubCell"/>
</dbReference>
<dbReference type="PROSITE" id="PS50885">
    <property type="entry name" value="HAMP"/>
    <property type="match status" value="1"/>
</dbReference>
<evidence type="ECO:0000313" key="17">
    <source>
        <dbReference type="EMBL" id="SES02640.1"/>
    </source>
</evidence>
<evidence type="ECO:0000256" key="12">
    <source>
        <dbReference type="SAM" id="Coils"/>
    </source>
</evidence>
<dbReference type="Pfam" id="PF02518">
    <property type="entry name" value="HATPase_c"/>
    <property type="match status" value="1"/>
</dbReference>
<dbReference type="InterPro" id="IPR003661">
    <property type="entry name" value="HisK_dim/P_dom"/>
</dbReference>
<dbReference type="InterPro" id="IPR050351">
    <property type="entry name" value="BphY/WalK/GraS-like"/>
</dbReference>
<dbReference type="STRING" id="1464123.SAMN05444126_1122"/>
<dbReference type="InterPro" id="IPR005467">
    <property type="entry name" value="His_kinase_dom"/>
</dbReference>
<dbReference type="InterPro" id="IPR013767">
    <property type="entry name" value="PAS_fold"/>
</dbReference>
<keyword evidence="10" id="KW-0902">Two-component regulatory system</keyword>
<evidence type="ECO:0000256" key="8">
    <source>
        <dbReference type="ARBA" id="ARBA00022777"/>
    </source>
</evidence>
<evidence type="ECO:0000259" key="14">
    <source>
        <dbReference type="PROSITE" id="PS50109"/>
    </source>
</evidence>
<dbReference type="EC" id="2.7.13.3" evidence="3"/>
<dbReference type="Gene3D" id="3.30.565.10">
    <property type="entry name" value="Histidine kinase-like ATPase, C-terminal domain"/>
    <property type="match status" value="1"/>
</dbReference>
<dbReference type="GO" id="GO:0000155">
    <property type="term" value="F:phosphorelay sensor kinase activity"/>
    <property type="evidence" value="ECO:0007669"/>
    <property type="project" value="InterPro"/>
</dbReference>
<dbReference type="InterPro" id="IPR003594">
    <property type="entry name" value="HATPase_dom"/>
</dbReference>
<dbReference type="SUPFAM" id="SSF47384">
    <property type="entry name" value="Homodimeric domain of signal transducing histidine kinase"/>
    <property type="match status" value="1"/>
</dbReference>
<keyword evidence="4" id="KW-1003">Cell membrane</keyword>
<dbReference type="PROSITE" id="PS50113">
    <property type="entry name" value="PAC"/>
    <property type="match status" value="1"/>
</dbReference>
<dbReference type="Pfam" id="PF00512">
    <property type="entry name" value="HisKA"/>
    <property type="match status" value="1"/>
</dbReference>
<keyword evidence="9" id="KW-0067">ATP-binding</keyword>
<keyword evidence="12" id="KW-0175">Coiled coil</keyword>
<dbReference type="EMBL" id="FOGV01000012">
    <property type="protein sequence ID" value="SES02640.1"/>
    <property type="molecule type" value="Genomic_DNA"/>
</dbReference>
<keyword evidence="11 13" id="KW-0472">Membrane</keyword>
<dbReference type="Gene3D" id="6.10.340.10">
    <property type="match status" value="1"/>
</dbReference>